<evidence type="ECO:0000256" key="3">
    <source>
        <dbReference type="ARBA" id="ARBA00022452"/>
    </source>
</evidence>
<keyword evidence="5 8" id="KW-0732">Signal</keyword>
<keyword evidence="4" id="KW-0812">Transmembrane</keyword>
<accession>A0A0C6F1U8</accession>
<dbReference type="EMBL" id="AP014704">
    <property type="protein sequence ID" value="BAQ46596.1"/>
    <property type="molecule type" value="Genomic_DNA"/>
</dbReference>
<dbReference type="PANTHER" id="PTHR35093:SF8">
    <property type="entry name" value="OUTER MEMBRANE PROTEIN NMB0088-RELATED"/>
    <property type="match status" value="1"/>
</dbReference>
<keyword evidence="3" id="KW-1134">Transmembrane beta strand</keyword>
<proteinExistence type="inferred from homology"/>
<comment type="subcellular location">
    <subcellularLocation>
        <location evidence="1">Cell outer membrane</location>
        <topology evidence="1">Multi-pass membrane protein</topology>
    </subcellularLocation>
</comment>
<dbReference type="GO" id="GO:0015483">
    <property type="term" value="F:long-chain fatty acid transporting porin activity"/>
    <property type="evidence" value="ECO:0007669"/>
    <property type="project" value="TreeGrafter"/>
</dbReference>
<dbReference type="AlphaFoldDB" id="A0A0C6F1U8"/>
<dbReference type="Proteomes" id="UP000061432">
    <property type="component" value="Chromosome"/>
</dbReference>
<dbReference type="OrthoDB" id="9922at2"/>
<keyword evidence="7" id="KW-0998">Cell outer membrane</keyword>
<reference evidence="10" key="2">
    <citation type="submission" date="2015-01" db="EMBL/GenBank/DDBJ databases">
        <title>Complete genome sequence of Methylobacterium aquaticum strain 22A.</title>
        <authorList>
            <person name="Tani A."/>
            <person name="Ogura Y."/>
            <person name="Hayashi T."/>
        </authorList>
    </citation>
    <scope>NUCLEOTIDE SEQUENCE [LARGE SCALE GENOMIC DNA]</scope>
    <source>
        <strain evidence="10">MA-22A</strain>
    </source>
</reference>
<protein>
    <submittedName>
        <fullName evidence="9">Long-chain fatty acid transporter</fullName>
    </submittedName>
</protein>
<dbReference type="InterPro" id="IPR005017">
    <property type="entry name" value="OMPP1/FadL/TodX"/>
</dbReference>
<evidence type="ECO:0000256" key="4">
    <source>
        <dbReference type="ARBA" id="ARBA00022692"/>
    </source>
</evidence>
<evidence type="ECO:0000256" key="7">
    <source>
        <dbReference type="ARBA" id="ARBA00023237"/>
    </source>
</evidence>
<dbReference type="RefSeq" id="WP_060847694.1">
    <property type="nucleotide sequence ID" value="NZ_AP014704.1"/>
</dbReference>
<evidence type="ECO:0000256" key="2">
    <source>
        <dbReference type="ARBA" id="ARBA00008163"/>
    </source>
</evidence>
<dbReference type="Gene3D" id="2.40.160.60">
    <property type="entry name" value="Outer membrane protein transport protein (OMPP1/FadL/TodX)"/>
    <property type="match status" value="1"/>
</dbReference>
<dbReference type="PANTHER" id="PTHR35093">
    <property type="entry name" value="OUTER MEMBRANE PROTEIN NMB0088-RELATED"/>
    <property type="match status" value="1"/>
</dbReference>
<sequence>MTKPSLHLAVLASLLPSLSLATIAHATDGYFQNGLGAKAKGQAGAAIADPQDSLSIGANPAAAAALGYRFDIGADVFVPDRSAAISGNGAGLDGRSSGNGLNPFVMPEFGIVRPLPGGLALGLAVYGNGGMNTVYKQNPFAAFGATGHAGVDLKQVFVAPTLAVEVAPGQSLGVSPLGLLQSFKAAGLQPFAVASADPARFTNRGTDWSTGAGVRVGYLGRFGRVSLGAFYQSEVLATGFHRYEGLFAERGGFDVPASWGAGLAVRASEALTVAVDVKRIAYSSVRSIGTPLAPLLAGRPFGAADGPGFGWRDISVVKLGLRYAVNPSLTLRAGYGYAQNPVRPSQTLLNILAPGVVTHHVTAGATWTTASGTEITGFVMHAPRNTAKGRGSIPVSYGGGEADIALAETALGVSVGWKL</sequence>
<evidence type="ECO:0000313" key="9">
    <source>
        <dbReference type="EMBL" id="BAQ46596.1"/>
    </source>
</evidence>
<feature type="signal peptide" evidence="8">
    <location>
        <begin position="1"/>
        <end position="26"/>
    </location>
</feature>
<evidence type="ECO:0000256" key="5">
    <source>
        <dbReference type="ARBA" id="ARBA00022729"/>
    </source>
</evidence>
<organism evidence="9 10">
    <name type="scientific">Methylobacterium aquaticum</name>
    <dbReference type="NCBI Taxonomy" id="270351"/>
    <lineage>
        <taxon>Bacteria</taxon>
        <taxon>Pseudomonadati</taxon>
        <taxon>Pseudomonadota</taxon>
        <taxon>Alphaproteobacteria</taxon>
        <taxon>Hyphomicrobiales</taxon>
        <taxon>Methylobacteriaceae</taxon>
        <taxon>Methylobacterium</taxon>
    </lineage>
</organism>
<evidence type="ECO:0000256" key="8">
    <source>
        <dbReference type="SAM" id="SignalP"/>
    </source>
</evidence>
<reference evidence="9 10" key="1">
    <citation type="journal article" date="2015" name="Genome Announc.">
        <title>Complete Genome Sequence of Methylobacterium aquaticum Strain 22A, Isolated from Racomitrium japonicum Moss.</title>
        <authorList>
            <person name="Tani A."/>
            <person name="Ogura Y."/>
            <person name="Hayashi T."/>
            <person name="Kimbara K."/>
        </authorList>
    </citation>
    <scope>NUCLEOTIDE SEQUENCE [LARGE SCALE GENOMIC DNA]</scope>
    <source>
        <strain evidence="9 10">MA-22A</strain>
    </source>
</reference>
<gene>
    <name evidence="9" type="ORF">Maq22A_c17400</name>
</gene>
<dbReference type="STRING" id="270351.Maq22A_c17400"/>
<evidence type="ECO:0000256" key="1">
    <source>
        <dbReference type="ARBA" id="ARBA00004571"/>
    </source>
</evidence>
<dbReference type="PATRIC" id="fig|270351.10.peg.3355"/>
<feature type="chain" id="PRO_5002188895" evidence="8">
    <location>
        <begin position="27"/>
        <end position="419"/>
    </location>
</feature>
<dbReference type="SUPFAM" id="SSF56935">
    <property type="entry name" value="Porins"/>
    <property type="match status" value="1"/>
</dbReference>
<dbReference type="GO" id="GO:0009279">
    <property type="term" value="C:cell outer membrane"/>
    <property type="evidence" value="ECO:0007669"/>
    <property type="project" value="UniProtKB-SubCell"/>
</dbReference>
<name>A0A0C6F1U8_9HYPH</name>
<dbReference type="Pfam" id="PF03349">
    <property type="entry name" value="Toluene_X"/>
    <property type="match status" value="1"/>
</dbReference>
<evidence type="ECO:0000313" key="10">
    <source>
        <dbReference type="Proteomes" id="UP000061432"/>
    </source>
</evidence>
<keyword evidence="6" id="KW-0472">Membrane</keyword>
<comment type="similarity">
    <text evidence="2">Belongs to the OmpP1/FadL family.</text>
</comment>
<evidence type="ECO:0000256" key="6">
    <source>
        <dbReference type="ARBA" id="ARBA00023136"/>
    </source>
</evidence>
<dbReference type="KEGG" id="maqu:Maq22A_c17400"/>